<accession>A0A8T2P4D0</accession>
<sequence length="68" mass="7211">MEPAMPNDNCVSPPPQLMLNAGQLLCAGSRIITETLPLIVNGVTLSASTELQKQMHPSCRIDDSAMGC</sequence>
<organism evidence="1 2">
    <name type="scientific">Albula glossodonta</name>
    <name type="common">roundjaw bonefish</name>
    <dbReference type="NCBI Taxonomy" id="121402"/>
    <lineage>
        <taxon>Eukaryota</taxon>
        <taxon>Metazoa</taxon>
        <taxon>Chordata</taxon>
        <taxon>Craniata</taxon>
        <taxon>Vertebrata</taxon>
        <taxon>Euteleostomi</taxon>
        <taxon>Actinopterygii</taxon>
        <taxon>Neopterygii</taxon>
        <taxon>Teleostei</taxon>
        <taxon>Albuliformes</taxon>
        <taxon>Albulidae</taxon>
        <taxon>Albula</taxon>
    </lineage>
</organism>
<dbReference type="Proteomes" id="UP000824540">
    <property type="component" value="Unassembled WGS sequence"/>
</dbReference>
<name>A0A8T2P4D0_9TELE</name>
<reference evidence="1" key="1">
    <citation type="thesis" date="2021" institute="BYU ScholarsArchive" country="Provo, UT, USA">
        <title>Applications of and Algorithms for Genome Assembly and Genomic Analyses with an Emphasis on Marine Teleosts.</title>
        <authorList>
            <person name="Pickett B.D."/>
        </authorList>
    </citation>
    <scope>NUCLEOTIDE SEQUENCE</scope>
    <source>
        <strain evidence="1">HI-2016</strain>
    </source>
</reference>
<evidence type="ECO:0000313" key="2">
    <source>
        <dbReference type="Proteomes" id="UP000824540"/>
    </source>
</evidence>
<proteinExistence type="predicted"/>
<dbReference type="EMBL" id="JAFBMS010000015">
    <property type="protein sequence ID" value="KAG9346670.1"/>
    <property type="molecule type" value="Genomic_DNA"/>
</dbReference>
<protein>
    <submittedName>
        <fullName evidence="1">Uncharacterized protein</fullName>
    </submittedName>
</protein>
<dbReference type="AlphaFoldDB" id="A0A8T2P4D0"/>
<evidence type="ECO:0000313" key="1">
    <source>
        <dbReference type="EMBL" id="KAG9346670.1"/>
    </source>
</evidence>
<gene>
    <name evidence="1" type="ORF">JZ751_006982</name>
</gene>
<keyword evidence="2" id="KW-1185">Reference proteome</keyword>
<comment type="caution">
    <text evidence="1">The sequence shown here is derived from an EMBL/GenBank/DDBJ whole genome shotgun (WGS) entry which is preliminary data.</text>
</comment>